<evidence type="ECO:0000313" key="2">
    <source>
        <dbReference type="Proteomes" id="UP001163603"/>
    </source>
</evidence>
<organism evidence="1 2">
    <name type="scientific">Pistacia integerrima</name>
    <dbReference type="NCBI Taxonomy" id="434235"/>
    <lineage>
        <taxon>Eukaryota</taxon>
        <taxon>Viridiplantae</taxon>
        <taxon>Streptophyta</taxon>
        <taxon>Embryophyta</taxon>
        <taxon>Tracheophyta</taxon>
        <taxon>Spermatophyta</taxon>
        <taxon>Magnoliopsida</taxon>
        <taxon>eudicotyledons</taxon>
        <taxon>Gunneridae</taxon>
        <taxon>Pentapetalae</taxon>
        <taxon>rosids</taxon>
        <taxon>malvids</taxon>
        <taxon>Sapindales</taxon>
        <taxon>Anacardiaceae</taxon>
        <taxon>Pistacia</taxon>
    </lineage>
</organism>
<sequence>MNEEEKGEKGPGSDSGREQEEACDVARKWRSEDDYNDRDESSSCDEFRPKNIIPESIKKTSRLALLDMDLTQVKK</sequence>
<protein>
    <submittedName>
        <fullName evidence="1">Uncharacterized protein</fullName>
    </submittedName>
</protein>
<dbReference type="EMBL" id="CM047740">
    <property type="protein sequence ID" value="KAJ0039852.1"/>
    <property type="molecule type" value="Genomic_DNA"/>
</dbReference>
<name>A0ACC0YN78_9ROSI</name>
<accession>A0ACC0YN78</accession>
<reference evidence="2" key="1">
    <citation type="journal article" date="2023" name="G3 (Bethesda)">
        <title>Genome assembly and association tests identify interacting loci associated with vigor, precocity, and sex in interspecific pistachio rootstocks.</title>
        <authorList>
            <person name="Palmer W."/>
            <person name="Jacygrad E."/>
            <person name="Sagayaradj S."/>
            <person name="Cavanaugh K."/>
            <person name="Han R."/>
            <person name="Bertier L."/>
            <person name="Beede B."/>
            <person name="Kafkas S."/>
            <person name="Golino D."/>
            <person name="Preece J."/>
            <person name="Michelmore R."/>
        </authorList>
    </citation>
    <scope>NUCLEOTIDE SEQUENCE [LARGE SCALE GENOMIC DNA]</scope>
</reference>
<evidence type="ECO:0000313" key="1">
    <source>
        <dbReference type="EMBL" id="KAJ0039852.1"/>
    </source>
</evidence>
<keyword evidence="2" id="KW-1185">Reference proteome</keyword>
<proteinExistence type="predicted"/>
<gene>
    <name evidence="1" type="ORF">Pint_28475</name>
</gene>
<comment type="caution">
    <text evidence="1">The sequence shown here is derived from an EMBL/GenBank/DDBJ whole genome shotgun (WGS) entry which is preliminary data.</text>
</comment>
<dbReference type="Proteomes" id="UP001163603">
    <property type="component" value="Chromosome 5"/>
</dbReference>